<dbReference type="InterPro" id="IPR036249">
    <property type="entry name" value="Thioredoxin-like_sf"/>
</dbReference>
<evidence type="ECO:0000313" key="2">
    <source>
        <dbReference type="EMBL" id="AKF25747.1"/>
    </source>
</evidence>
<dbReference type="PANTHER" id="PTHR15337">
    <property type="entry name" value="ANTERIOR GRADIENT PROTEIN-RELATED"/>
    <property type="match status" value="1"/>
</dbReference>
<evidence type="ECO:0000313" key="3">
    <source>
        <dbReference type="Proteomes" id="UP000034444"/>
    </source>
</evidence>
<keyword evidence="1" id="KW-0732">Signal</keyword>
<dbReference type="Proteomes" id="UP000034444">
    <property type="component" value="Chromosome"/>
</dbReference>
<dbReference type="SUPFAM" id="SSF52833">
    <property type="entry name" value="Thioredoxin-like"/>
    <property type="match status" value="1"/>
</dbReference>
<dbReference type="Pfam" id="PF13899">
    <property type="entry name" value="Thioredoxin_7"/>
    <property type="match status" value="1"/>
</dbReference>
<dbReference type="EMBL" id="CP011308">
    <property type="protein sequence ID" value="AKF25747.1"/>
    <property type="molecule type" value="Genomic_DNA"/>
</dbReference>
<dbReference type="AlphaFoldDB" id="A0A7U4RRF1"/>
<sequence>MHRFSFIGKVLLSLFLLISALDAIELNWEHNYQNALAKAKKEHKMVYLFVGADKCRHCDRFKKQTLSNKELIETMKKEYVLLYMSRDRHEIPDKFEKYGVPMHYFLTADGKIVAVVQGSRELAGWYDVLDEVELKKEK</sequence>
<dbReference type="PANTHER" id="PTHR15337:SF11">
    <property type="entry name" value="THIOREDOXIN DOMAIN-CONTAINING PROTEIN"/>
    <property type="match status" value="1"/>
</dbReference>
<organism evidence="2 3">
    <name type="scientific">Sulfurovum lithotrophicum</name>
    <dbReference type="NCBI Taxonomy" id="206403"/>
    <lineage>
        <taxon>Bacteria</taxon>
        <taxon>Pseudomonadati</taxon>
        <taxon>Campylobacterota</taxon>
        <taxon>Epsilonproteobacteria</taxon>
        <taxon>Campylobacterales</taxon>
        <taxon>Sulfurovaceae</taxon>
        <taxon>Sulfurovum</taxon>
    </lineage>
</organism>
<evidence type="ECO:0000256" key="1">
    <source>
        <dbReference type="ARBA" id="ARBA00022729"/>
    </source>
</evidence>
<dbReference type="Gene3D" id="3.40.30.10">
    <property type="entry name" value="Glutaredoxin"/>
    <property type="match status" value="1"/>
</dbReference>
<keyword evidence="3" id="KW-1185">Reference proteome</keyword>
<dbReference type="InterPro" id="IPR051099">
    <property type="entry name" value="AGR/TXD"/>
</dbReference>
<reference evidence="3" key="2">
    <citation type="journal article" date="2017" name="Stand. Genomic Sci.">
        <title>Complete genome sequence of the sulfur-oxidizing chemolithoautotrophic Sulfurovum lithotrophicum 42BKTT.</title>
        <authorList>
            <person name="Jeon W."/>
            <person name="Priscilla L."/>
            <person name="Park G."/>
            <person name="Lee H."/>
            <person name="Lee N."/>
            <person name="Lee D."/>
            <person name="Kwon H."/>
            <person name="Ahn I."/>
            <person name="Lee C."/>
            <person name="Lee H."/>
            <person name="Ahn J."/>
        </authorList>
    </citation>
    <scope>NUCLEOTIDE SEQUENCE [LARGE SCALE GENOMIC DNA]</scope>
    <source>
        <strain evidence="3">ATCC BAA-797 / 42BKT</strain>
    </source>
</reference>
<reference evidence="2 3" key="1">
    <citation type="submission" date="2015-04" db="EMBL/GenBank/DDBJ databases">
        <title>Complete genome sequence of Sulfurovum lithotrophicum ATCC BAA-797T.</title>
        <authorList>
            <person name="Ahn J."/>
            <person name="Park G."/>
            <person name="Jeon W."/>
            <person name="Jang Y."/>
            <person name="Jang M."/>
            <person name="Lee H."/>
            <person name="Lee H."/>
        </authorList>
    </citation>
    <scope>NUCLEOTIDE SEQUENCE [LARGE SCALE GENOMIC DNA]</scope>
    <source>
        <strain evidence="3">ATCC BAA-797 / 42BKT</strain>
    </source>
</reference>
<proteinExistence type="predicted"/>
<name>A0A7U4RRF1_9BACT</name>
<dbReference type="OrthoDB" id="5334769at2"/>
<dbReference type="RefSeq" id="WP_046551809.1">
    <property type="nucleotide sequence ID" value="NZ_CP011308.1"/>
</dbReference>
<dbReference type="KEGG" id="slh:YH65_10375"/>
<gene>
    <name evidence="2" type="ORF">YH65_10375</name>
</gene>
<protein>
    <submittedName>
        <fullName evidence="2">Thioredoxin</fullName>
    </submittedName>
</protein>
<accession>A0A7U4RRF1</accession>